<dbReference type="GO" id="GO:0016052">
    <property type="term" value="P:carbohydrate catabolic process"/>
    <property type="evidence" value="ECO:0007669"/>
    <property type="project" value="InterPro"/>
</dbReference>
<dbReference type="Proteomes" id="UP000426246">
    <property type="component" value="Chromosome"/>
</dbReference>
<proteinExistence type="predicted"/>
<evidence type="ECO:0000313" key="1">
    <source>
        <dbReference type="EMBL" id="QGQ93977.1"/>
    </source>
</evidence>
<dbReference type="GO" id="GO:0004557">
    <property type="term" value="F:alpha-galactosidase activity"/>
    <property type="evidence" value="ECO:0007669"/>
    <property type="project" value="InterPro"/>
</dbReference>
<dbReference type="CDD" id="cd14791">
    <property type="entry name" value="GH36"/>
    <property type="match status" value="1"/>
</dbReference>
<name>A0A6B8RDI5_9BACL</name>
<protein>
    <submittedName>
        <fullName evidence="1">Alpha-galactosidase</fullName>
    </submittedName>
</protein>
<gene>
    <name evidence="1" type="ORF">EHS13_03170</name>
</gene>
<dbReference type="EMBL" id="CP034235">
    <property type="protein sequence ID" value="QGQ93977.1"/>
    <property type="molecule type" value="Genomic_DNA"/>
</dbReference>
<dbReference type="Gene3D" id="2.70.98.60">
    <property type="entry name" value="alpha-galactosidase from lactobacil brevis"/>
    <property type="match status" value="1"/>
</dbReference>
<keyword evidence="2" id="KW-1185">Reference proteome</keyword>
<accession>A0A6B8RDI5</accession>
<dbReference type="PRINTS" id="PR00743">
    <property type="entry name" value="GLHYDRLASE36"/>
</dbReference>
<dbReference type="InterPro" id="IPR013785">
    <property type="entry name" value="Aldolase_TIM"/>
</dbReference>
<organism evidence="1 2">
    <name type="scientific">Paenibacillus psychroresistens</name>
    <dbReference type="NCBI Taxonomy" id="1778678"/>
    <lineage>
        <taxon>Bacteria</taxon>
        <taxon>Bacillati</taxon>
        <taxon>Bacillota</taxon>
        <taxon>Bacilli</taxon>
        <taxon>Bacillales</taxon>
        <taxon>Paenibacillaceae</taxon>
        <taxon>Paenibacillus</taxon>
    </lineage>
</organism>
<dbReference type="InterPro" id="IPR017853">
    <property type="entry name" value="GH"/>
</dbReference>
<dbReference type="Pfam" id="PF02065">
    <property type="entry name" value="Melibiase"/>
    <property type="match status" value="1"/>
</dbReference>
<dbReference type="SUPFAM" id="SSF51445">
    <property type="entry name" value="(Trans)glycosidases"/>
    <property type="match status" value="1"/>
</dbReference>
<dbReference type="InterPro" id="IPR038417">
    <property type="entry name" value="Alpga-gal_N_sf"/>
</dbReference>
<dbReference type="InterPro" id="IPR002252">
    <property type="entry name" value="Glyco_hydro_36"/>
</dbReference>
<dbReference type="KEGG" id="ppsc:EHS13_03170"/>
<sequence>MMDQEGKPMQLEHRQMKLQYANNKGELTPAAFYAGVRNEDLASYHPGFQLGVAGYPYGYMEGTLTGYSELPREMKLIRHEDTDQHIIFEYRHEVIGLTVCVEMERIPTASVLRSVTTVRNESDAPVVLTHLSSACLPGIGGGGIRPWHNKQKLKLHYALQTWNGEGQWRSGDLEQLGLYPTSLHQTGSSIHFNSTGSWSTSRHLPMLVIEDLETSEAWYVQVETSSIWHLEIGHHGPTNAGGVYIQADGASERFGGGWTQQLLPGESFISVPVAIGCCKGDYQDAIRELTAYRRSRLKPENAWDGECPLVYNDYMNTLWGDPTIEKLVPLIDAAAAAGSEAFCIDAGWFAGRGVSWGLGLGDWQPSHDRFDEMGLQGIASYIRSKSMIPGIWLEMEVCGSDAELGKKPDDWFLMRNGARVGGGARWFLDFRNSAVRDYIMDIINHLHTDGFGYIKNDYNACVGIGVDSVGGSTASGLLEHTRAFYQFIDEVKVRYPRLILENCASGGMRQDYGMLSHFHLQSTSDQEFYHKYPSIITGSLAALLPEQAGIWAYPYPLSFEDKFDKQNPNVIHEDDYHNQMANGEQTIFNMVNGLCGNLYFSGNLNLADERNKALIQEGIALYKLERAHIRNSHPIWPLGFNSYGEDDCWACVGLASPAGDRILLAVWRLDSADAFQELPLGRYFAGKQASVRQLYPVDDSQTKSFYNAVKGELTVHFPKRYQARYYEVTETVGVPEVEIQK</sequence>
<dbReference type="Gene3D" id="3.20.20.70">
    <property type="entry name" value="Aldolase class I"/>
    <property type="match status" value="1"/>
</dbReference>
<reference evidence="2" key="1">
    <citation type="submission" date="2018-11" db="EMBL/GenBank/DDBJ databases">
        <title>Complete genome sequence of Paenibacillus sp. ML311-T8.</title>
        <authorList>
            <person name="Nam Y.-D."/>
            <person name="Kang J."/>
            <person name="Chung W.-H."/>
            <person name="Park Y.S."/>
        </authorList>
    </citation>
    <scope>NUCLEOTIDE SEQUENCE [LARGE SCALE GENOMIC DNA]</scope>
    <source>
        <strain evidence="2">ML311-T8</strain>
    </source>
</reference>
<dbReference type="AlphaFoldDB" id="A0A6B8RDI5"/>
<evidence type="ECO:0000313" key="2">
    <source>
        <dbReference type="Proteomes" id="UP000426246"/>
    </source>
</evidence>